<evidence type="ECO:0000313" key="6">
    <source>
        <dbReference type="EMBL" id="RLK60509.1"/>
    </source>
</evidence>
<dbReference type="PROSITE" id="PS50042">
    <property type="entry name" value="CNMP_BINDING_3"/>
    <property type="match status" value="1"/>
</dbReference>
<evidence type="ECO:0000313" key="7">
    <source>
        <dbReference type="Proteomes" id="UP000282454"/>
    </source>
</evidence>
<keyword evidence="3" id="KW-0804">Transcription</keyword>
<reference evidence="6 7" key="1">
    <citation type="submission" date="2018-10" db="EMBL/GenBank/DDBJ databases">
        <title>Genomic Encyclopedia of Archaeal and Bacterial Type Strains, Phase II (KMG-II): from individual species to whole genera.</title>
        <authorList>
            <person name="Goeker M."/>
        </authorList>
    </citation>
    <scope>NUCLEOTIDE SEQUENCE [LARGE SCALE GENOMIC DNA]</scope>
    <source>
        <strain evidence="6 7">DSM 45657</strain>
    </source>
</reference>
<keyword evidence="2" id="KW-0238">DNA-binding</keyword>
<dbReference type="RefSeq" id="WP_170224091.1">
    <property type="nucleotide sequence ID" value="NZ_RCDD01000001.1"/>
</dbReference>
<sequence>MGADSDWPSTTLLGSLSERTRAALLAAGSEIRYPRNHYLVRQDEEGDIAFLIMEGAVKVFVETASGTKSLLGIRVAGDMVGEMGAIDPEARRSATVQAATALVVRSVHRNRLRALLSEFPDLGIEVSRMISSRLRWANRRRVDATIKDGRVKLARLLVELATYYGERVGDHWELRIQLTQHELGYMAGLANRTVEKALADLEQEQVISKAYRRIRITDLPRLSRIAGWGENPPPCVVP</sequence>
<dbReference type="InterPro" id="IPR036390">
    <property type="entry name" value="WH_DNA-bd_sf"/>
</dbReference>
<evidence type="ECO:0000259" key="4">
    <source>
        <dbReference type="PROSITE" id="PS50042"/>
    </source>
</evidence>
<dbReference type="InterPro" id="IPR014710">
    <property type="entry name" value="RmlC-like_jellyroll"/>
</dbReference>
<dbReference type="Gene3D" id="2.60.120.10">
    <property type="entry name" value="Jelly Rolls"/>
    <property type="match status" value="1"/>
</dbReference>
<evidence type="ECO:0000256" key="2">
    <source>
        <dbReference type="ARBA" id="ARBA00023125"/>
    </source>
</evidence>
<dbReference type="SUPFAM" id="SSF46785">
    <property type="entry name" value="Winged helix' DNA-binding domain"/>
    <property type="match status" value="1"/>
</dbReference>
<dbReference type="InterPro" id="IPR018490">
    <property type="entry name" value="cNMP-bd_dom_sf"/>
</dbReference>
<dbReference type="AlphaFoldDB" id="A0A421B860"/>
<dbReference type="SMART" id="SM00100">
    <property type="entry name" value="cNMP"/>
    <property type="match status" value="1"/>
</dbReference>
<name>A0A421B860_9PSEU</name>
<gene>
    <name evidence="6" type="ORF">CLV68_1015</name>
</gene>
<dbReference type="GO" id="GO:0003677">
    <property type="term" value="F:DNA binding"/>
    <property type="evidence" value="ECO:0007669"/>
    <property type="project" value="UniProtKB-KW"/>
</dbReference>
<dbReference type="GO" id="GO:0003700">
    <property type="term" value="F:DNA-binding transcription factor activity"/>
    <property type="evidence" value="ECO:0007669"/>
    <property type="project" value="TreeGrafter"/>
</dbReference>
<dbReference type="Pfam" id="PF00027">
    <property type="entry name" value="cNMP_binding"/>
    <property type="match status" value="1"/>
</dbReference>
<accession>A0A421B860</accession>
<dbReference type="GO" id="GO:0005829">
    <property type="term" value="C:cytosol"/>
    <property type="evidence" value="ECO:0007669"/>
    <property type="project" value="TreeGrafter"/>
</dbReference>
<dbReference type="PANTHER" id="PTHR24567">
    <property type="entry name" value="CRP FAMILY TRANSCRIPTIONAL REGULATORY PROTEIN"/>
    <property type="match status" value="1"/>
</dbReference>
<dbReference type="CDD" id="cd00038">
    <property type="entry name" value="CAP_ED"/>
    <property type="match status" value="1"/>
</dbReference>
<dbReference type="InterPro" id="IPR050397">
    <property type="entry name" value="Env_Response_Regulators"/>
</dbReference>
<protein>
    <submittedName>
        <fullName evidence="6">CRP-like cAMP-binding protein</fullName>
    </submittedName>
</protein>
<evidence type="ECO:0000256" key="1">
    <source>
        <dbReference type="ARBA" id="ARBA00023015"/>
    </source>
</evidence>
<dbReference type="PROSITE" id="PS51063">
    <property type="entry name" value="HTH_CRP_2"/>
    <property type="match status" value="1"/>
</dbReference>
<dbReference type="Pfam" id="PF13545">
    <property type="entry name" value="HTH_Crp_2"/>
    <property type="match status" value="1"/>
</dbReference>
<dbReference type="InterPro" id="IPR036388">
    <property type="entry name" value="WH-like_DNA-bd_sf"/>
</dbReference>
<feature type="domain" description="Cyclic nucleotide-binding" evidence="4">
    <location>
        <begin position="12"/>
        <end position="116"/>
    </location>
</feature>
<proteinExistence type="predicted"/>
<dbReference type="InterPro" id="IPR000595">
    <property type="entry name" value="cNMP-bd_dom"/>
</dbReference>
<dbReference type="Proteomes" id="UP000282454">
    <property type="component" value="Unassembled WGS sequence"/>
</dbReference>
<feature type="domain" description="HTH crp-type" evidence="5">
    <location>
        <begin position="147"/>
        <end position="220"/>
    </location>
</feature>
<comment type="caution">
    <text evidence="6">The sequence shown here is derived from an EMBL/GenBank/DDBJ whole genome shotgun (WGS) entry which is preliminary data.</text>
</comment>
<dbReference type="SMART" id="SM00419">
    <property type="entry name" value="HTH_CRP"/>
    <property type="match status" value="1"/>
</dbReference>
<keyword evidence="7" id="KW-1185">Reference proteome</keyword>
<dbReference type="EMBL" id="RCDD01000001">
    <property type="protein sequence ID" value="RLK60509.1"/>
    <property type="molecule type" value="Genomic_DNA"/>
</dbReference>
<dbReference type="PANTHER" id="PTHR24567:SF74">
    <property type="entry name" value="HTH-TYPE TRANSCRIPTIONAL REGULATOR ARCR"/>
    <property type="match status" value="1"/>
</dbReference>
<dbReference type="InterPro" id="IPR012318">
    <property type="entry name" value="HTH_CRP"/>
</dbReference>
<organism evidence="6 7">
    <name type="scientific">Actinokineospora cianjurensis</name>
    <dbReference type="NCBI Taxonomy" id="585224"/>
    <lineage>
        <taxon>Bacteria</taxon>
        <taxon>Bacillati</taxon>
        <taxon>Actinomycetota</taxon>
        <taxon>Actinomycetes</taxon>
        <taxon>Pseudonocardiales</taxon>
        <taxon>Pseudonocardiaceae</taxon>
        <taxon>Actinokineospora</taxon>
    </lineage>
</organism>
<dbReference type="SUPFAM" id="SSF51206">
    <property type="entry name" value="cAMP-binding domain-like"/>
    <property type="match status" value="1"/>
</dbReference>
<keyword evidence="1" id="KW-0805">Transcription regulation</keyword>
<dbReference type="Gene3D" id="1.10.10.10">
    <property type="entry name" value="Winged helix-like DNA-binding domain superfamily/Winged helix DNA-binding domain"/>
    <property type="match status" value="1"/>
</dbReference>
<evidence type="ECO:0000256" key="3">
    <source>
        <dbReference type="ARBA" id="ARBA00023163"/>
    </source>
</evidence>
<evidence type="ECO:0000259" key="5">
    <source>
        <dbReference type="PROSITE" id="PS51063"/>
    </source>
</evidence>